<evidence type="ECO:0008006" key="3">
    <source>
        <dbReference type="Google" id="ProtNLM"/>
    </source>
</evidence>
<evidence type="ECO:0000313" key="2">
    <source>
        <dbReference type="Proteomes" id="UP001303601"/>
    </source>
</evidence>
<protein>
    <recommendedName>
        <fullName evidence="3">Lipoprotein</fullName>
    </recommendedName>
</protein>
<evidence type="ECO:0000313" key="1">
    <source>
        <dbReference type="EMBL" id="WPB53681.1"/>
    </source>
</evidence>
<dbReference type="Proteomes" id="UP001303601">
    <property type="component" value="Chromosome"/>
</dbReference>
<gene>
    <name evidence="1" type="ORF">R9B83_01675</name>
</gene>
<reference evidence="1" key="1">
    <citation type="submission" date="2023-11" db="EMBL/GenBank/DDBJ databases">
        <title>Completed genome sequence of Mycoplasma equirhinis type strain M432/72.</title>
        <authorList>
            <person name="Spergser J."/>
        </authorList>
    </citation>
    <scope>NUCLEOTIDE SEQUENCE [LARGE SCALE GENOMIC DNA]</scope>
    <source>
        <strain evidence="1">M432/72</strain>
    </source>
</reference>
<proteinExistence type="predicted"/>
<keyword evidence="2" id="KW-1185">Reference proteome</keyword>
<sequence length="426" mass="49729">MRKSKILTIGIVTALAATTAGIAISIPFIWKSKRKNDSKQKIDNKLEDKKEKTELDKFLEERKAVLLKNISELAKDKNLTNAQIQTLSSQNFKEIIFNLTDATIMQLKYVFNKLKINENILVNFCNDFYLKNNSTLKYADILQNKFTSYITEEKLTFEDNKYYETLKYAANWFFNYINLEELFKSNSELLESYKQNNFDNETKKILYITIWDIISNELQYERGSNIWGGGFSKSFIEFDSNGLPKPESIAKNQAYLEKLGGVIDSSLNVNNNSKFGSKLLNWLLNLFKNYPNSLNKDKNLNKENDFDYFPVFQKWDSFWKSGDKLYEEMILSVKNEQKTVEYADKILGNFAKGLSEYYNYKSNNQTEKMADLKFKLKENLNLVIEIYEIISKSNDIPSETKEVWENKIVKISDSYGEILKELSPND</sequence>
<organism evidence="1 2">
    <name type="scientific">Metamycoplasma equirhinis</name>
    <dbReference type="NCBI Taxonomy" id="92402"/>
    <lineage>
        <taxon>Bacteria</taxon>
        <taxon>Bacillati</taxon>
        <taxon>Mycoplasmatota</taxon>
        <taxon>Mycoplasmoidales</taxon>
        <taxon>Metamycoplasmataceae</taxon>
        <taxon>Metamycoplasma</taxon>
    </lineage>
</organism>
<dbReference type="RefSeq" id="WP_140031670.1">
    <property type="nucleotide sequence ID" value="NZ_CP137845.1"/>
</dbReference>
<accession>A0ABZ0PA22</accession>
<dbReference type="EMBL" id="CP137845">
    <property type="protein sequence ID" value="WPB53681.1"/>
    <property type="molecule type" value="Genomic_DNA"/>
</dbReference>
<dbReference type="GeneID" id="94493580"/>
<name>A0ABZ0PA22_9BACT</name>